<feature type="domain" description="FAT" evidence="18">
    <location>
        <begin position="1469"/>
        <end position="2046"/>
    </location>
</feature>
<keyword evidence="11" id="KW-0234">DNA repair</keyword>
<dbReference type="InterPro" id="IPR000403">
    <property type="entry name" value="PI3/4_kinase_cat_dom"/>
</dbReference>
<dbReference type="InterPro" id="IPR018936">
    <property type="entry name" value="PI3/4_kinase_CS"/>
</dbReference>
<evidence type="ECO:0000256" key="9">
    <source>
        <dbReference type="ARBA" id="ARBA00022777"/>
    </source>
</evidence>
<feature type="domain" description="FATC" evidence="19">
    <location>
        <begin position="2465"/>
        <end position="2497"/>
    </location>
</feature>
<evidence type="ECO:0000256" key="7">
    <source>
        <dbReference type="ARBA" id="ARBA00022741"/>
    </source>
</evidence>
<dbReference type="GO" id="GO:0004674">
    <property type="term" value="F:protein serine/threonine kinase activity"/>
    <property type="evidence" value="ECO:0007669"/>
    <property type="project" value="UniProtKB-KW"/>
</dbReference>
<dbReference type="InterPro" id="IPR036940">
    <property type="entry name" value="PI3/4_kinase_cat_sf"/>
</dbReference>
<comment type="catalytic activity">
    <reaction evidence="15">
        <text>L-seryl-[protein] + ATP = O-phospho-L-seryl-[protein] + ADP + H(+)</text>
        <dbReference type="Rhea" id="RHEA:17989"/>
        <dbReference type="Rhea" id="RHEA-COMP:9863"/>
        <dbReference type="Rhea" id="RHEA-COMP:11604"/>
        <dbReference type="ChEBI" id="CHEBI:15378"/>
        <dbReference type="ChEBI" id="CHEBI:29999"/>
        <dbReference type="ChEBI" id="CHEBI:30616"/>
        <dbReference type="ChEBI" id="CHEBI:83421"/>
        <dbReference type="ChEBI" id="CHEBI:456216"/>
        <dbReference type="EC" id="2.7.11.1"/>
    </reaction>
</comment>
<comment type="caution">
    <text evidence="20">The sequence shown here is derived from an EMBL/GenBank/DDBJ whole genome shotgun (WGS) entry which is preliminary data.</text>
</comment>
<dbReference type="Gene3D" id="1.25.40.10">
    <property type="entry name" value="Tetratricopeptide repeat domain"/>
    <property type="match status" value="1"/>
</dbReference>
<dbReference type="GO" id="GO:0006281">
    <property type="term" value="P:DNA repair"/>
    <property type="evidence" value="ECO:0007669"/>
    <property type="project" value="UniProtKB-KW"/>
</dbReference>
<dbReference type="InterPro" id="IPR016024">
    <property type="entry name" value="ARM-type_fold"/>
</dbReference>
<dbReference type="GO" id="GO:0000077">
    <property type="term" value="P:DNA damage checkpoint signaling"/>
    <property type="evidence" value="ECO:0007669"/>
    <property type="project" value="TreeGrafter"/>
</dbReference>
<dbReference type="OrthoDB" id="381190at2759"/>
<evidence type="ECO:0000256" key="10">
    <source>
        <dbReference type="ARBA" id="ARBA00022840"/>
    </source>
</evidence>
<comment type="function">
    <text evidence="13">Serine/threonine protein kinase which activates checkpoint signaling upon genotoxic stresses such as ionizing radiation (IR), ultraviolet light (UV), or DNA replication stalling, thereby acting as a DNA damage sensor. Recognizes the substrate consensus sequence [ST]-Q. Phosphorylates histone H2A to form H2AS128ph (gamma-H2A) at sites of DNA damage, involved in the regulation of DNA damage response mechanism. Required for the control of telomere length and genome stability.</text>
</comment>
<dbReference type="PROSITE" id="PS51190">
    <property type="entry name" value="FATC"/>
    <property type="match status" value="1"/>
</dbReference>
<dbReference type="SMART" id="SM00146">
    <property type="entry name" value="PI3Kc"/>
    <property type="match status" value="1"/>
</dbReference>
<dbReference type="FunFam" id="1.10.1070.11:FF:000031">
    <property type="entry name" value="Phosphatidyl inositol 3-kinase"/>
    <property type="match status" value="1"/>
</dbReference>
<dbReference type="InterPro" id="IPR003152">
    <property type="entry name" value="FATC_dom"/>
</dbReference>
<dbReference type="PANTHER" id="PTHR11139:SF125">
    <property type="entry name" value="SERINE_THREONINE-PROTEIN KINASE MEC1"/>
    <property type="match status" value="1"/>
</dbReference>
<evidence type="ECO:0000256" key="13">
    <source>
        <dbReference type="ARBA" id="ARBA00025079"/>
    </source>
</evidence>
<dbReference type="InterPro" id="IPR014009">
    <property type="entry name" value="PIK_FAT"/>
</dbReference>
<dbReference type="Pfam" id="PF00454">
    <property type="entry name" value="PI3_PI4_kinase"/>
    <property type="match status" value="1"/>
</dbReference>
<feature type="region of interest" description="Disordered" evidence="16">
    <location>
        <begin position="1"/>
        <end position="24"/>
    </location>
</feature>
<keyword evidence="8" id="KW-0227">DNA damage</keyword>
<dbReference type="PANTHER" id="PTHR11139">
    <property type="entry name" value="ATAXIA TELANGIECTASIA MUTATED ATM -RELATED"/>
    <property type="match status" value="1"/>
</dbReference>
<keyword evidence="7" id="KW-0547">Nucleotide-binding</keyword>
<dbReference type="InterPro" id="IPR011009">
    <property type="entry name" value="Kinase-like_dom_sf"/>
</dbReference>
<protein>
    <recommendedName>
        <fullName evidence="4">non-specific serine/threonine protein kinase</fullName>
        <ecNumber evidence="4">2.7.11.1</ecNumber>
    </recommendedName>
</protein>
<dbReference type="InterPro" id="IPR050517">
    <property type="entry name" value="DDR_Repair_Kinase"/>
</dbReference>
<evidence type="ECO:0000256" key="14">
    <source>
        <dbReference type="ARBA" id="ARBA00047899"/>
    </source>
</evidence>
<evidence type="ECO:0000259" key="17">
    <source>
        <dbReference type="PROSITE" id="PS50290"/>
    </source>
</evidence>
<keyword evidence="10" id="KW-0067">ATP-binding</keyword>
<keyword evidence="21" id="KW-1185">Reference proteome</keyword>
<evidence type="ECO:0000256" key="3">
    <source>
        <dbReference type="ARBA" id="ARBA00011370"/>
    </source>
</evidence>
<dbReference type="Gene3D" id="1.10.1070.11">
    <property type="entry name" value="Phosphatidylinositol 3-/4-kinase, catalytic domain"/>
    <property type="match status" value="1"/>
</dbReference>
<feature type="domain" description="PI3K/PI4K catalytic" evidence="17">
    <location>
        <begin position="2161"/>
        <end position="2464"/>
    </location>
</feature>
<evidence type="ECO:0000256" key="16">
    <source>
        <dbReference type="SAM" id="MobiDB-lite"/>
    </source>
</evidence>
<keyword evidence="9" id="KW-0418">Kinase</keyword>
<comment type="similarity">
    <text evidence="2">Belongs to the PI3/PI4-kinase family. ATM subfamily.</text>
</comment>
<evidence type="ECO:0000256" key="15">
    <source>
        <dbReference type="ARBA" id="ARBA00048679"/>
    </source>
</evidence>
<gene>
    <name evidence="20" type="ORF">B0J11DRAFT_32467</name>
</gene>
<keyword evidence="6" id="KW-0808">Transferase</keyword>
<keyword evidence="5" id="KW-0723">Serine/threonine-protein kinase</keyword>
<dbReference type="Pfam" id="PF08064">
    <property type="entry name" value="UME"/>
    <property type="match status" value="1"/>
</dbReference>
<dbReference type="GO" id="GO:0005524">
    <property type="term" value="F:ATP binding"/>
    <property type="evidence" value="ECO:0007669"/>
    <property type="project" value="UniProtKB-KW"/>
</dbReference>
<proteinExistence type="inferred from homology"/>
<dbReference type="InterPro" id="IPR057564">
    <property type="entry name" value="HEAT_ATR"/>
</dbReference>
<evidence type="ECO:0000256" key="4">
    <source>
        <dbReference type="ARBA" id="ARBA00012513"/>
    </source>
</evidence>
<organism evidence="20 21">
    <name type="scientific">Dendryphion nanum</name>
    <dbReference type="NCBI Taxonomy" id="256645"/>
    <lineage>
        <taxon>Eukaryota</taxon>
        <taxon>Fungi</taxon>
        <taxon>Dikarya</taxon>
        <taxon>Ascomycota</taxon>
        <taxon>Pezizomycotina</taxon>
        <taxon>Dothideomycetes</taxon>
        <taxon>Pleosporomycetidae</taxon>
        <taxon>Pleosporales</taxon>
        <taxon>Torulaceae</taxon>
        <taxon>Dendryphion</taxon>
    </lineage>
</organism>
<evidence type="ECO:0000313" key="20">
    <source>
        <dbReference type="EMBL" id="KAH7138990.1"/>
    </source>
</evidence>
<dbReference type="Pfam" id="PF23593">
    <property type="entry name" value="HEAT_ATR"/>
    <property type="match status" value="1"/>
</dbReference>
<dbReference type="CDD" id="cd00892">
    <property type="entry name" value="PIKKc_ATR"/>
    <property type="match status" value="1"/>
</dbReference>
<dbReference type="EC" id="2.7.11.1" evidence="4"/>
<dbReference type="GO" id="GO:0000723">
    <property type="term" value="P:telomere maintenance"/>
    <property type="evidence" value="ECO:0007669"/>
    <property type="project" value="TreeGrafter"/>
</dbReference>
<dbReference type="Proteomes" id="UP000700596">
    <property type="component" value="Unassembled WGS sequence"/>
</dbReference>
<dbReference type="InterPro" id="IPR011990">
    <property type="entry name" value="TPR-like_helical_dom_sf"/>
</dbReference>
<sequence length="2497" mass="280273">MVRKSGASNHRPVLQAPTNGNPPPSTIAAQIVDNASKVHDQREPESRRDFERLLDEYLNDPATRADEPDSLLLNVLFLVTQAGLDVLLGDNPFGVSLLLPTAVKSISAIRLTIELRPHLLLNVHEPAEDGTPRPPLFISLIPKLLGLLGESNLDVIQDPLQQLLVTFFDALNQTSSSWRRAGSIGNVYSSCIASLIMGLAGSDEILRISNDSIHIPLPPLHSISELWPESQQFVALPQGTQRIVATRSEAVLIGMRLLHVILQLRMSSLRNAEFPPALLSTSIWMIDGCLALWGDFQEWSSHSDRVKTFDSIESSFLRTLELLWFADNSLEKPSHSLKLAISLSHTIAELLRSPSLNYFSLQNQLSLASLLTRIKTKSGTIHDPGHWSKRSRSLGTLVADIIEPAITDLCQNVVAFCSLQRDLQLAICLWTSPGEWPAEIKEVRDSLCSSTATSFSDGGLQNESIPLVRTFKQLNVLETERPLKRQKVSQNEKWQNLNDTYASLVKTVKEYDQNAEVYNLSNLHSSIADTYRGLKGDFERCELLSAFGRMACAGSKSLTSVPNNSTSDDEWRCGICDDPQSLGQDGRTYWNTSEFGDDWKEAIAALLTITELEEFKDASRPRIMMALVIGRVFNHISDAGYLNLETCSLGQWLLGSLNRSLRELRVAAARALMVFLRSDVPKSVRGRNRMSTLEFFHSLSTRERPLSELITLIMAYGQAARVCGEDELPIILLRLVEFLGHTNSLVCNTAIDELAAIAEAFNTTPFNMMRPYWRSIGVAAIQDTFTRPQKMTNLADLVGRSVNDLNLDIQSDVVPHMVLMKQTNVLQRIANSRGKDVRIEHICSQPRQTLAGILALLLCQPVPNWEANAWETLITVAPSFGDKYNLAQLVQLEAVLVACEILKSAADQSDSKKAPYHRAFYSLAALAETKHGQKKAATKKSLNAFLEAQFLGIMANFSEVLDAPRANQPLLERKRCVGAIGEIINLAKDDTSLALPQIRACLQSAIADPHLCDQTFFVWSALLEVLLPEDLPPLIDQTFALIAENWNCFSDETKLKANATIAYLHQKHERLLIERVDYLPSLAGITMLCKWEKEISHLKVKVDKISFINTFSNRCGDENAVVVRQALKELIPFLEDNQNLLHESAVSQKPFPALPALARSLLDACVRFSEGNRDIPIQASRCLGLMGGLDPYKVETVREKKTQLVLSNFERASEVIDFTAFLLEHILVKVFHSTTNSKMQGYLAYVMQELCKHCGFSAFGFSRPRSSQPGLAWERWEQIPEAVRNTLAPFLSSKYIINARVAHNYLPPSYPIFSPEINHSAWLRTFVYDLLVKGKGANPEMMFPVLSRIIRGHDISIAMFMLPYAALNVIITGDEQDTINVGQELLAVLETEIHAVDQTDTTIIKQCSENVFQVLDYLNLWLQEKRKKVSEDRAMAGKTGRGISEDDEIKSIQQISSVERILQRIPAEVVSKRSVECGSYSRALFHWEKYYRQEEEKAQATGAFDKDELLHHLQLIYAQIDEPDSVEGISAHLQILNPEQQIMEHRKAGRWTAAQSWYEIALAEKPGDPETQINLLTCLKESGQYDSLLNYVDGFLASKTFSPNTLPFAAEAAWSTGKWDQLERILKSLSDHSSSQLSTLDFNVGIGHALLALRNGKGDAFKETIETLREAVASGLSLATTASLHACHDSLVKLHVLYEVEAISGATGKTSDDRESIVETLDRRLDVLGAYTTDKQYLLGIRRAVMQLSSIKFTNLDIASAWLTSARLARKADFTSTAFNSVQHAAKLGDVASKIEYSKLMWKEGHRRKAIQTLQGAIASNAFQLMENVALEVSVTTDAENPTSANKTKCHAQLLLTKWLDRAGQTKALALKQSYSDATVMFPRWDKGHYYLGRHYNKLLEAEKARPIDKQSSIYRSGEHVKYVVENYIRSTIYGTRHYYQTLPKILTLWLDLGMAVINGPPKGVKEERKTTDHRVKFLDLVSQYIKRYTNTRMPAYAWYVAFPQIITRISHPHRGVWEVLQALILHIASHYPQQALWSLLAVTRATQEDRQARGIAVLKKLKEEQYNIKRKHTHQDLKTLIIHGQRLTDALLAACDAPVEQRVSHVSLARDLGFNHKLAPCHLVVPIEATMTASLPPGNDSRAIRNHNPFPQDAITISSFKDDVLVLSSLQRPRKVTVIGSDGRSYGLLCKPKDDLRKDQRLMEFNAMINRALQRDIECSKRRLYIKTYGVTPLNEECGTIEWVEGLKPLRDILLRLYRQKNTPIDYSELRILLNEACTDPSKVTIFTHRILKKFPAVLHEWFVESYPEPEVWFNARLRYTRSCAVMSIVGHVLGLGDRHGENILLEEGNGGTFHVDFNCLFDKGLTFEKPETVPFRLTHNMVDAMGPQGVEGPFRTAAELTYSQLRTHEDTLITILETFVHDPTADFLDKKKKRKILHVPDTPQEVLESVKGKVAGLLQNETVPLSVEGYVDALIAMARDPVNLAAMYIGWCAFF</sequence>
<evidence type="ECO:0000259" key="18">
    <source>
        <dbReference type="PROSITE" id="PS51189"/>
    </source>
</evidence>
<evidence type="ECO:0000256" key="1">
    <source>
        <dbReference type="ARBA" id="ARBA00004123"/>
    </source>
</evidence>
<dbReference type="InterPro" id="IPR012993">
    <property type="entry name" value="UME"/>
</dbReference>
<dbReference type="GO" id="GO:0005694">
    <property type="term" value="C:chromosome"/>
    <property type="evidence" value="ECO:0007669"/>
    <property type="project" value="TreeGrafter"/>
</dbReference>
<dbReference type="PROSITE" id="PS00916">
    <property type="entry name" value="PI3_4_KINASE_2"/>
    <property type="match status" value="1"/>
</dbReference>
<dbReference type="SMART" id="SM01343">
    <property type="entry name" value="FATC"/>
    <property type="match status" value="1"/>
</dbReference>
<dbReference type="SUPFAM" id="SSF48452">
    <property type="entry name" value="TPR-like"/>
    <property type="match status" value="1"/>
</dbReference>
<evidence type="ECO:0000256" key="11">
    <source>
        <dbReference type="ARBA" id="ARBA00023204"/>
    </source>
</evidence>
<dbReference type="InterPro" id="IPR056802">
    <property type="entry name" value="ATR-like_M-HEAT"/>
</dbReference>
<evidence type="ECO:0000256" key="6">
    <source>
        <dbReference type="ARBA" id="ARBA00022679"/>
    </source>
</evidence>
<dbReference type="InterPro" id="IPR003151">
    <property type="entry name" value="PIK-rel_kinase_FAT"/>
</dbReference>
<accession>A0A9P9EIS5</accession>
<evidence type="ECO:0000256" key="8">
    <source>
        <dbReference type="ARBA" id="ARBA00022763"/>
    </source>
</evidence>
<dbReference type="Pfam" id="PF25030">
    <property type="entry name" value="M-HEAT_ATR"/>
    <property type="match status" value="1"/>
</dbReference>
<evidence type="ECO:0000259" key="19">
    <source>
        <dbReference type="PROSITE" id="PS51190"/>
    </source>
</evidence>
<dbReference type="PROSITE" id="PS50290">
    <property type="entry name" value="PI3_4_KINASE_3"/>
    <property type="match status" value="1"/>
</dbReference>
<evidence type="ECO:0000313" key="21">
    <source>
        <dbReference type="Proteomes" id="UP000700596"/>
    </source>
</evidence>
<reference evidence="20" key="1">
    <citation type="journal article" date="2021" name="Nat. Commun.">
        <title>Genetic determinants of endophytism in the Arabidopsis root mycobiome.</title>
        <authorList>
            <person name="Mesny F."/>
            <person name="Miyauchi S."/>
            <person name="Thiergart T."/>
            <person name="Pickel B."/>
            <person name="Atanasova L."/>
            <person name="Karlsson M."/>
            <person name="Huettel B."/>
            <person name="Barry K.W."/>
            <person name="Haridas S."/>
            <person name="Chen C."/>
            <person name="Bauer D."/>
            <person name="Andreopoulos W."/>
            <person name="Pangilinan J."/>
            <person name="LaButti K."/>
            <person name="Riley R."/>
            <person name="Lipzen A."/>
            <person name="Clum A."/>
            <person name="Drula E."/>
            <person name="Henrissat B."/>
            <person name="Kohler A."/>
            <person name="Grigoriev I.V."/>
            <person name="Martin F.M."/>
            <person name="Hacquard S."/>
        </authorList>
    </citation>
    <scope>NUCLEOTIDE SEQUENCE</scope>
    <source>
        <strain evidence="20">MPI-CAGE-CH-0243</strain>
    </source>
</reference>
<dbReference type="GO" id="GO:0005634">
    <property type="term" value="C:nucleus"/>
    <property type="evidence" value="ECO:0007669"/>
    <property type="project" value="UniProtKB-SubCell"/>
</dbReference>
<dbReference type="Gene3D" id="3.30.1010.10">
    <property type="entry name" value="Phosphatidylinositol 3-kinase Catalytic Subunit, Chain A, domain 4"/>
    <property type="match status" value="1"/>
</dbReference>
<evidence type="ECO:0000256" key="2">
    <source>
        <dbReference type="ARBA" id="ARBA00010769"/>
    </source>
</evidence>
<comment type="subunit">
    <text evidence="3">Associates with DNA double-strand breaks.</text>
</comment>
<dbReference type="SMART" id="SM00802">
    <property type="entry name" value="UME"/>
    <property type="match status" value="1"/>
</dbReference>
<comment type="catalytic activity">
    <reaction evidence="14">
        <text>L-threonyl-[protein] + ATP = O-phospho-L-threonyl-[protein] + ADP + H(+)</text>
        <dbReference type="Rhea" id="RHEA:46608"/>
        <dbReference type="Rhea" id="RHEA-COMP:11060"/>
        <dbReference type="Rhea" id="RHEA-COMP:11605"/>
        <dbReference type="ChEBI" id="CHEBI:15378"/>
        <dbReference type="ChEBI" id="CHEBI:30013"/>
        <dbReference type="ChEBI" id="CHEBI:30616"/>
        <dbReference type="ChEBI" id="CHEBI:61977"/>
        <dbReference type="ChEBI" id="CHEBI:456216"/>
        <dbReference type="EC" id="2.7.11.1"/>
    </reaction>
</comment>
<dbReference type="PROSITE" id="PS51189">
    <property type="entry name" value="FAT"/>
    <property type="match status" value="1"/>
</dbReference>
<dbReference type="Pfam" id="PF02259">
    <property type="entry name" value="FAT"/>
    <property type="match status" value="1"/>
</dbReference>
<dbReference type="SUPFAM" id="SSF48371">
    <property type="entry name" value="ARM repeat"/>
    <property type="match status" value="1"/>
</dbReference>
<dbReference type="Pfam" id="PF02260">
    <property type="entry name" value="FATC"/>
    <property type="match status" value="1"/>
</dbReference>
<dbReference type="EMBL" id="JAGMWT010000001">
    <property type="protein sequence ID" value="KAH7138990.1"/>
    <property type="molecule type" value="Genomic_DNA"/>
</dbReference>
<comment type="subcellular location">
    <subcellularLocation>
        <location evidence="1">Nucleus</location>
    </subcellularLocation>
</comment>
<name>A0A9P9EIS5_9PLEO</name>
<evidence type="ECO:0000256" key="5">
    <source>
        <dbReference type="ARBA" id="ARBA00022527"/>
    </source>
</evidence>
<dbReference type="SUPFAM" id="SSF56112">
    <property type="entry name" value="Protein kinase-like (PK-like)"/>
    <property type="match status" value="1"/>
</dbReference>
<evidence type="ECO:0000256" key="12">
    <source>
        <dbReference type="ARBA" id="ARBA00023242"/>
    </source>
</evidence>
<keyword evidence="12" id="KW-0539">Nucleus</keyword>